<dbReference type="EMBL" id="PGOL01001962">
    <property type="protein sequence ID" value="PKI52226.1"/>
    <property type="molecule type" value="Genomic_DNA"/>
</dbReference>
<sequence length="114" mass="11324">MGAQVLEHGHSGALACVVGAPGGVWARAGTGTLTGGRGCGYNRALGAGVCCSVKRSAGARACAVASIGAQEHGRALERAASVRAGVREHAVVSGAATGALERTSERLDVRLRCN</sequence>
<accession>A0A2I0J949</accession>
<evidence type="ECO:0000313" key="2">
    <source>
        <dbReference type="Proteomes" id="UP000233551"/>
    </source>
</evidence>
<reference evidence="1 2" key="1">
    <citation type="submission" date="2017-11" db="EMBL/GenBank/DDBJ databases">
        <title>De-novo sequencing of pomegranate (Punica granatum L.) genome.</title>
        <authorList>
            <person name="Akparov Z."/>
            <person name="Amiraslanov A."/>
            <person name="Hajiyeva S."/>
            <person name="Abbasov M."/>
            <person name="Kaur K."/>
            <person name="Hamwieh A."/>
            <person name="Solovyev V."/>
            <person name="Salamov A."/>
            <person name="Braich B."/>
            <person name="Kosarev P."/>
            <person name="Mahmoud A."/>
            <person name="Hajiyev E."/>
            <person name="Babayeva S."/>
            <person name="Izzatullayeva V."/>
            <person name="Mammadov A."/>
            <person name="Mammadov A."/>
            <person name="Sharifova S."/>
            <person name="Ojaghi J."/>
            <person name="Eynullazada K."/>
            <person name="Bayramov B."/>
            <person name="Abdulazimova A."/>
            <person name="Shahmuradov I."/>
        </authorList>
    </citation>
    <scope>NUCLEOTIDE SEQUENCE [LARGE SCALE GENOMIC DNA]</scope>
    <source>
        <strain evidence="2">cv. AG2017</strain>
        <tissue evidence="1">Leaf</tissue>
    </source>
</reference>
<name>A0A2I0J949_PUNGR</name>
<gene>
    <name evidence="1" type="ORF">CRG98_027401</name>
</gene>
<proteinExistence type="predicted"/>
<protein>
    <submittedName>
        <fullName evidence="1">Uncharacterized protein</fullName>
    </submittedName>
</protein>
<dbReference type="Proteomes" id="UP000233551">
    <property type="component" value="Unassembled WGS sequence"/>
</dbReference>
<comment type="caution">
    <text evidence="1">The sequence shown here is derived from an EMBL/GenBank/DDBJ whole genome shotgun (WGS) entry which is preliminary data.</text>
</comment>
<dbReference type="AlphaFoldDB" id="A0A2I0J949"/>
<keyword evidence="2" id="KW-1185">Reference proteome</keyword>
<organism evidence="1 2">
    <name type="scientific">Punica granatum</name>
    <name type="common">Pomegranate</name>
    <dbReference type="NCBI Taxonomy" id="22663"/>
    <lineage>
        <taxon>Eukaryota</taxon>
        <taxon>Viridiplantae</taxon>
        <taxon>Streptophyta</taxon>
        <taxon>Embryophyta</taxon>
        <taxon>Tracheophyta</taxon>
        <taxon>Spermatophyta</taxon>
        <taxon>Magnoliopsida</taxon>
        <taxon>eudicotyledons</taxon>
        <taxon>Gunneridae</taxon>
        <taxon>Pentapetalae</taxon>
        <taxon>rosids</taxon>
        <taxon>malvids</taxon>
        <taxon>Myrtales</taxon>
        <taxon>Lythraceae</taxon>
        <taxon>Punica</taxon>
    </lineage>
</organism>
<evidence type="ECO:0000313" key="1">
    <source>
        <dbReference type="EMBL" id="PKI52226.1"/>
    </source>
</evidence>